<evidence type="ECO:0000259" key="1">
    <source>
        <dbReference type="Pfam" id="PF09537"/>
    </source>
</evidence>
<evidence type="ECO:0000313" key="2">
    <source>
        <dbReference type="EMBL" id="ESS73042.1"/>
    </source>
</evidence>
<proteinExistence type="predicted"/>
<dbReference type="Gene3D" id="1.20.1260.10">
    <property type="match status" value="1"/>
</dbReference>
<name>V5C3N5_9GAMM</name>
<accession>V5C3N5</accession>
<sequence length="163" mass="17734">MMQFRVIKKIITEDFIMHNIKTIEKLLKDELSATETYQQALEKFRLPGGQFVANSLTPILGAHKGAVSSLEALMTKLGGTPQKGTGVWGSWAKLILEGASLLGKQSAIKVLLEGEKSGEGDYEAALKDTTLSSEARTLIETKLLPAQQSHIRSLDRLLDATPA</sequence>
<organism evidence="2 3">
    <name type="scientific">Methyloglobulus morosus KoM1</name>
    <dbReference type="NCBI Taxonomy" id="1116472"/>
    <lineage>
        <taxon>Bacteria</taxon>
        <taxon>Pseudomonadati</taxon>
        <taxon>Pseudomonadota</taxon>
        <taxon>Gammaproteobacteria</taxon>
        <taxon>Methylococcales</taxon>
        <taxon>Methylococcaceae</taxon>
        <taxon>Methyloglobulus</taxon>
    </lineage>
</organism>
<feature type="domain" description="DUF2383" evidence="1">
    <location>
        <begin position="20"/>
        <end position="128"/>
    </location>
</feature>
<dbReference type="Proteomes" id="UP000017842">
    <property type="component" value="Unassembled WGS sequence"/>
</dbReference>
<dbReference type="PATRIC" id="fig|1116472.3.peg.1060"/>
<comment type="caution">
    <text evidence="2">The sequence shown here is derived from an EMBL/GenBank/DDBJ whole genome shotgun (WGS) entry which is preliminary data.</text>
</comment>
<dbReference type="EMBL" id="AYLO01000036">
    <property type="protein sequence ID" value="ESS73042.1"/>
    <property type="molecule type" value="Genomic_DNA"/>
</dbReference>
<dbReference type="STRING" id="1116472.MGMO_37c00030"/>
<dbReference type="InterPro" id="IPR009078">
    <property type="entry name" value="Ferritin-like_SF"/>
</dbReference>
<gene>
    <name evidence="2" type="ORF">MGMO_37c00030</name>
</gene>
<protein>
    <recommendedName>
        <fullName evidence="1">DUF2383 domain-containing protein</fullName>
    </recommendedName>
</protein>
<evidence type="ECO:0000313" key="3">
    <source>
        <dbReference type="Proteomes" id="UP000017842"/>
    </source>
</evidence>
<keyword evidence="3" id="KW-1185">Reference proteome</keyword>
<dbReference type="InterPro" id="IPR019052">
    <property type="entry name" value="DUF2383"/>
</dbReference>
<dbReference type="SUPFAM" id="SSF47240">
    <property type="entry name" value="Ferritin-like"/>
    <property type="match status" value="1"/>
</dbReference>
<dbReference type="InterPro" id="IPR012347">
    <property type="entry name" value="Ferritin-like"/>
</dbReference>
<dbReference type="eggNOG" id="COG2941">
    <property type="taxonomic scope" value="Bacteria"/>
</dbReference>
<dbReference type="Pfam" id="PF09537">
    <property type="entry name" value="DUF2383"/>
    <property type="match status" value="1"/>
</dbReference>
<reference evidence="2 3" key="1">
    <citation type="journal article" date="2013" name="Genome Announc.">
        <title>Draft Genome Sequence of the Methanotrophic Gammaproteobacterium Methyloglobulus morosus DSM 22980 Strain KoM1.</title>
        <authorList>
            <person name="Poehlein A."/>
            <person name="Deutzmann J.S."/>
            <person name="Daniel R."/>
            <person name="Simeonova D.D."/>
        </authorList>
    </citation>
    <scope>NUCLEOTIDE SEQUENCE [LARGE SCALE GENOMIC DNA]</scope>
    <source>
        <strain evidence="2 3">KoM1</strain>
    </source>
</reference>
<dbReference type="RefSeq" id="WP_023493914.1">
    <property type="nucleotide sequence ID" value="NZ_AYLO01000036.1"/>
</dbReference>
<dbReference type="AlphaFoldDB" id="V5C3N5"/>